<feature type="compositionally biased region" description="Basic and acidic residues" evidence="1">
    <location>
        <begin position="381"/>
        <end position="397"/>
    </location>
</feature>
<accession>A0A284R680</accession>
<sequence length="582" mass="66826">MGQPLQETPTRLQQRSPFPANSSDKFPQRTAPPQHNATPGPSGTRHTPTPPPKTPSPEVDNRDLQSRYDSFLPPTYDPNDLPPPEWALVPIRPCPIMGFPTAPAQRIFIRAPIPFPDDNSSEDDAPWNRHAPHASQLPPPDQFITIKSSDEDDLDHLTPPHSEPDVPKSVSRSEESRTPSPTPRPLAFTYQNATDPLNLDGPNFEWNELTQIDREILGPHRSTAWELRRRDVEAQFNLRAEDRTPMGWYLAVARGDPLPMFRRNDAIPRDVYYQYQGSDEPIENRSSWSSRYSTWSPANEQPTMSSTNNRFDSFEYDDEEVGELDEVAPWLPRVDDYVPYPYFSTALVPLPDSPNWEYHTHQRRRQGYHAPQYGIYPITRGGDEKPGGSNNPDDKPEPIPTSAECLQEAWDIAERKAKRIEELKEEVAEAERAHDSHVQYWNLPIQDKGKGPDRGRPPAPGPTQPHERQDRYSPNPISFYADDAPHLHIKPMMLAPPKDFKGDHDDIDRYIGDCLTYFEVFGSYFQLHSQMVVFAASHLDGIAKDWWVHLRQGYWVVTDPTVPPWFRYLTWERFVQLLQAML</sequence>
<evidence type="ECO:0000313" key="3">
    <source>
        <dbReference type="Proteomes" id="UP000219338"/>
    </source>
</evidence>
<dbReference type="AlphaFoldDB" id="A0A284R680"/>
<proteinExistence type="predicted"/>
<organism evidence="2 3">
    <name type="scientific">Armillaria ostoyae</name>
    <name type="common">Armillaria root rot fungus</name>
    <dbReference type="NCBI Taxonomy" id="47428"/>
    <lineage>
        <taxon>Eukaryota</taxon>
        <taxon>Fungi</taxon>
        <taxon>Dikarya</taxon>
        <taxon>Basidiomycota</taxon>
        <taxon>Agaricomycotina</taxon>
        <taxon>Agaricomycetes</taxon>
        <taxon>Agaricomycetidae</taxon>
        <taxon>Agaricales</taxon>
        <taxon>Marasmiineae</taxon>
        <taxon>Physalacriaceae</taxon>
        <taxon>Armillaria</taxon>
    </lineage>
</organism>
<keyword evidence="3" id="KW-1185">Reference proteome</keyword>
<reference evidence="3" key="1">
    <citation type="journal article" date="2017" name="Nat. Ecol. Evol.">
        <title>Genome expansion and lineage-specific genetic innovations in the forest pathogenic fungi Armillaria.</title>
        <authorList>
            <person name="Sipos G."/>
            <person name="Prasanna A.N."/>
            <person name="Walter M.C."/>
            <person name="O'Connor E."/>
            <person name="Balint B."/>
            <person name="Krizsan K."/>
            <person name="Kiss B."/>
            <person name="Hess J."/>
            <person name="Varga T."/>
            <person name="Slot J."/>
            <person name="Riley R."/>
            <person name="Boka B."/>
            <person name="Rigling D."/>
            <person name="Barry K."/>
            <person name="Lee J."/>
            <person name="Mihaltcheva S."/>
            <person name="LaButti K."/>
            <person name="Lipzen A."/>
            <person name="Waldron R."/>
            <person name="Moloney N.M."/>
            <person name="Sperisen C."/>
            <person name="Kredics L."/>
            <person name="Vagvoelgyi C."/>
            <person name="Patrignani A."/>
            <person name="Fitzpatrick D."/>
            <person name="Nagy I."/>
            <person name="Doyle S."/>
            <person name="Anderson J.B."/>
            <person name="Grigoriev I.V."/>
            <person name="Gueldener U."/>
            <person name="Muensterkoetter M."/>
            <person name="Nagy L.G."/>
        </authorList>
    </citation>
    <scope>NUCLEOTIDE SEQUENCE [LARGE SCALE GENOMIC DNA]</scope>
    <source>
        <strain evidence="3">C18/9</strain>
    </source>
</reference>
<dbReference type="Proteomes" id="UP000219338">
    <property type="component" value="Unassembled WGS sequence"/>
</dbReference>
<evidence type="ECO:0000256" key="1">
    <source>
        <dbReference type="SAM" id="MobiDB-lite"/>
    </source>
</evidence>
<feature type="compositionally biased region" description="Basic and acidic residues" evidence="1">
    <location>
        <begin position="155"/>
        <end position="177"/>
    </location>
</feature>
<name>A0A284R680_ARMOS</name>
<feature type="region of interest" description="Disordered" evidence="1">
    <location>
        <begin position="1"/>
        <end position="84"/>
    </location>
</feature>
<feature type="region of interest" description="Disordered" evidence="1">
    <location>
        <begin position="438"/>
        <end position="475"/>
    </location>
</feature>
<feature type="region of interest" description="Disordered" evidence="1">
    <location>
        <begin position="361"/>
        <end position="401"/>
    </location>
</feature>
<protein>
    <recommendedName>
        <fullName evidence="4">Retrotransposon gag domain-containing protein</fullName>
    </recommendedName>
</protein>
<feature type="region of interest" description="Disordered" evidence="1">
    <location>
        <begin position="112"/>
        <end position="188"/>
    </location>
</feature>
<feature type="compositionally biased region" description="Basic and acidic residues" evidence="1">
    <location>
        <begin position="447"/>
        <end position="456"/>
    </location>
</feature>
<gene>
    <name evidence="2" type="ORF">ARMOST_07576</name>
</gene>
<evidence type="ECO:0000313" key="2">
    <source>
        <dbReference type="EMBL" id="SJL04215.1"/>
    </source>
</evidence>
<evidence type="ECO:0008006" key="4">
    <source>
        <dbReference type="Google" id="ProtNLM"/>
    </source>
</evidence>
<feature type="compositionally biased region" description="Polar residues" evidence="1">
    <location>
        <begin position="1"/>
        <end position="46"/>
    </location>
</feature>
<dbReference type="EMBL" id="FUEG01000005">
    <property type="protein sequence ID" value="SJL04215.1"/>
    <property type="molecule type" value="Genomic_DNA"/>
</dbReference>